<dbReference type="Proteomes" id="UP000254047">
    <property type="component" value="Unassembled WGS sequence"/>
</dbReference>
<protein>
    <submittedName>
        <fullName evidence="1">Uncharacterized protein</fullName>
    </submittedName>
</protein>
<reference evidence="1 2" key="1">
    <citation type="submission" date="2018-06" db="EMBL/GenBank/DDBJ databases">
        <authorList>
            <consortium name="Pathogen Informatics"/>
            <person name="Doyle S."/>
        </authorList>
    </citation>
    <scope>NUCLEOTIDE SEQUENCE [LARGE SCALE GENOMIC DNA]</scope>
    <source>
        <strain evidence="1 2">NCTC13830</strain>
    </source>
</reference>
<evidence type="ECO:0000313" key="1">
    <source>
        <dbReference type="EMBL" id="SUM42859.1"/>
    </source>
</evidence>
<name>A0A380FVE6_9STAP</name>
<accession>A0A380FVE6</accession>
<evidence type="ECO:0000313" key="2">
    <source>
        <dbReference type="Proteomes" id="UP000254047"/>
    </source>
</evidence>
<dbReference type="AlphaFoldDB" id="A0A380FVE6"/>
<dbReference type="EMBL" id="UHDO01000001">
    <property type="protein sequence ID" value="SUM42859.1"/>
    <property type="molecule type" value="Genomic_DNA"/>
</dbReference>
<sequence>METLQELFKQLDYWENYSPRSYSGGMMKVGMRNEVKRKIFESITVEDIRKFILNRK</sequence>
<dbReference type="RefSeq" id="WP_167849349.1">
    <property type="nucleotide sequence ID" value="NZ_PPQT01000015.1"/>
</dbReference>
<gene>
    <name evidence="1" type="ORF">NCTC13830_00382</name>
</gene>
<proteinExistence type="predicted"/>
<organism evidence="1 2">
    <name type="scientific">Staphylococcus petrasii</name>
    <dbReference type="NCBI Taxonomy" id="1276936"/>
    <lineage>
        <taxon>Bacteria</taxon>
        <taxon>Bacillati</taxon>
        <taxon>Bacillota</taxon>
        <taxon>Bacilli</taxon>
        <taxon>Bacillales</taxon>
        <taxon>Staphylococcaceae</taxon>
        <taxon>Staphylococcus</taxon>
    </lineage>
</organism>